<accession>A0A420XZ71</accession>
<feature type="region of interest" description="Disordered" evidence="1">
    <location>
        <begin position="694"/>
        <end position="778"/>
    </location>
</feature>
<organism evidence="2 3">
    <name type="scientific">Coniochaeta pulveracea</name>
    <dbReference type="NCBI Taxonomy" id="177199"/>
    <lineage>
        <taxon>Eukaryota</taxon>
        <taxon>Fungi</taxon>
        <taxon>Dikarya</taxon>
        <taxon>Ascomycota</taxon>
        <taxon>Pezizomycotina</taxon>
        <taxon>Sordariomycetes</taxon>
        <taxon>Sordariomycetidae</taxon>
        <taxon>Coniochaetales</taxon>
        <taxon>Coniochaetaceae</taxon>
        <taxon>Coniochaeta</taxon>
    </lineage>
</organism>
<evidence type="ECO:0000256" key="1">
    <source>
        <dbReference type="SAM" id="MobiDB-lite"/>
    </source>
</evidence>
<sequence length="816" mass="92096">MASFLSPFRSSRYSNDEEEQQAPLRSVSGQSLQGLDVDMSNASLDDQDRAALHNSPRNGMATQAINSQQDVAMEGFSFDNVNAPAWYSTQPFPTSVKRKRYSVSLDYPADNDFLNIPKARNNHSSATPLVVAPEIGRKASERIEAMLYPSEGDTTPKFDMIGKISSSIDILVNVSKFLRPKDILNLYSISRDFHATLDGNLQSSVVHVANHICPLAAQVYPHQFYTSASKPDPAGRPRNPAYHDIYARLRSTPGLPSAQLPDPGAKVRKIPSLVWLTMVHSRHTRVRDILASLARQGHRVPKGTYATLLKLWLVMDMPTNEDRALIMKTRKFISRFDLYRASMFLVKMCLRMNDPLYGPDHMELLKLMLGQRGLSPLWKLLRGKQYTTYSEILHLKMRYNVEPTPTQLEAGRPICGVPVEEMGKRHLEGWGLKLFGDWDNPQHLLRLDELITRECARRGLNIEPHMQEMMLYGHVDIAKGKELVPTLDELYMSDEDYENPMPVEEQDPHEVVSWSGCGNVPFGDNEWTPKLARKGVWDDLTDRERELILEVEKDEMLKSLAWEMDSEDSLEEDEDDGEEGADEDATKEEKPAEGKGKAVDIPKVVVQDSNLDSHMSFDMPSPSLQEQDPVLDQRRVLSTDSLSLPQLRKSSRVTSVGSSILLTPQLHPNDSPAFNIHQRSPSYAMSDVSDLDLGMDEESTILAESSLHTTPKARPSPQPPSDDGYEGDEEKNCREDGTYDEDEGDCTSDETDGEDTQDGPDDDELRAQAFEDYSESEFEYDWDGFMEECQWEKEAQAGPADDGAAEEKLRQYQPRF</sequence>
<comment type="caution">
    <text evidence="2">The sequence shown here is derived from an EMBL/GenBank/DDBJ whole genome shotgun (WGS) entry which is preliminary data.</text>
</comment>
<protein>
    <recommendedName>
        <fullName evidence="4">F-box domain-containing protein</fullName>
    </recommendedName>
</protein>
<feature type="compositionally biased region" description="Acidic residues" evidence="1">
    <location>
        <begin position="565"/>
        <end position="586"/>
    </location>
</feature>
<evidence type="ECO:0000313" key="2">
    <source>
        <dbReference type="EMBL" id="RKU40738.1"/>
    </source>
</evidence>
<gene>
    <name evidence="2" type="ORF">DL546_003260</name>
</gene>
<feature type="region of interest" description="Disordered" evidence="1">
    <location>
        <begin position="565"/>
        <end position="603"/>
    </location>
</feature>
<feature type="compositionally biased region" description="Acidic residues" evidence="1">
    <location>
        <begin position="738"/>
        <end position="764"/>
    </location>
</feature>
<dbReference type="AlphaFoldDB" id="A0A420XZ71"/>
<feature type="region of interest" description="Disordered" evidence="1">
    <location>
        <begin position="792"/>
        <end position="816"/>
    </location>
</feature>
<evidence type="ECO:0000313" key="3">
    <source>
        <dbReference type="Proteomes" id="UP000275385"/>
    </source>
</evidence>
<feature type="compositionally biased region" description="Basic and acidic residues" evidence="1">
    <location>
        <begin position="587"/>
        <end position="600"/>
    </location>
</feature>
<dbReference type="EMBL" id="QVQW01000093">
    <property type="protein sequence ID" value="RKU40738.1"/>
    <property type="molecule type" value="Genomic_DNA"/>
</dbReference>
<evidence type="ECO:0008006" key="4">
    <source>
        <dbReference type="Google" id="ProtNLM"/>
    </source>
</evidence>
<dbReference type="OrthoDB" id="4966at2759"/>
<name>A0A420XZ71_9PEZI</name>
<dbReference type="STRING" id="177199.A0A420XZ71"/>
<feature type="region of interest" description="Disordered" evidence="1">
    <location>
        <begin position="1"/>
        <end position="32"/>
    </location>
</feature>
<reference evidence="2 3" key="1">
    <citation type="submission" date="2018-08" db="EMBL/GenBank/DDBJ databases">
        <title>Draft genome of the lignicolous fungus Coniochaeta pulveracea.</title>
        <authorList>
            <person name="Borstlap C.J."/>
            <person name="De Witt R.N."/>
            <person name="Botha A."/>
            <person name="Volschenk H."/>
        </authorList>
    </citation>
    <scope>NUCLEOTIDE SEQUENCE [LARGE SCALE GENOMIC DNA]</scope>
    <source>
        <strain evidence="2 3">CAB683</strain>
    </source>
</reference>
<proteinExistence type="predicted"/>
<keyword evidence="3" id="KW-1185">Reference proteome</keyword>
<dbReference type="Proteomes" id="UP000275385">
    <property type="component" value="Unassembled WGS sequence"/>
</dbReference>